<dbReference type="OrthoDB" id="3232941at2759"/>
<evidence type="ECO:0000313" key="2">
    <source>
        <dbReference type="Proteomes" id="UP000053989"/>
    </source>
</evidence>
<feature type="non-terminal residue" evidence="1">
    <location>
        <position position="1"/>
    </location>
</feature>
<evidence type="ECO:0000313" key="1">
    <source>
        <dbReference type="EMBL" id="KIM63099.1"/>
    </source>
</evidence>
<dbReference type="InParanoid" id="A0A0C3E3S3"/>
<keyword evidence="2" id="KW-1185">Reference proteome</keyword>
<name>A0A0C3E3S3_9AGAM</name>
<reference evidence="2" key="2">
    <citation type="submission" date="2015-01" db="EMBL/GenBank/DDBJ databases">
        <title>Evolutionary Origins and Diversification of the Mycorrhizal Mutualists.</title>
        <authorList>
            <consortium name="DOE Joint Genome Institute"/>
            <consortium name="Mycorrhizal Genomics Consortium"/>
            <person name="Kohler A."/>
            <person name="Kuo A."/>
            <person name="Nagy L.G."/>
            <person name="Floudas D."/>
            <person name="Copeland A."/>
            <person name="Barry K.W."/>
            <person name="Cichocki N."/>
            <person name="Veneault-Fourrey C."/>
            <person name="LaButti K."/>
            <person name="Lindquist E.A."/>
            <person name="Lipzen A."/>
            <person name="Lundell T."/>
            <person name="Morin E."/>
            <person name="Murat C."/>
            <person name="Riley R."/>
            <person name="Ohm R."/>
            <person name="Sun H."/>
            <person name="Tunlid A."/>
            <person name="Henrissat B."/>
            <person name="Grigoriev I.V."/>
            <person name="Hibbett D.S."/>
            <person name="Martin F."/>
        </authorList>
    </citation>
    <scope>NUCLEOTIDE SEQUENCE [LARGE SCALE GENOMIC DNA]</scope>
    <source>
        <strain evidence="2">Foug A</strain>
    </source>
</reference>
<proteinExistence type="predicted"/>
<protein>
    <submittedName>
        <fullName evidence="1">Uncharacterized protein</fullName>
    </submittedName>
</protein>
<reference evidence="1 2" key="1">
    <citation type="submission" date="2014-04" db="EMBL/GenBank/DDBJ databases">
        <authorList>
            <consortium name="DOE Joint Genome Institute"/>
            <person name="Kuo A."/>
            <person name="Kohler A."/>
            <person name="Nagy L.G."/>
            <person name="Floudas D."/>
            <person name="Copeland A."/>
            <person name="Barry K.W."/>
            <person name="Cichocki N."/>
            <person name="Veneault-Fourrey C."/>
            <person name="LaButti K."/>
            <person name="Lindquist E.A."/>
            <person name="Lipzen A."/>
            <person name="Lundell T."/>
            <person name="Morin E."/>
            <person name="Murat C."/>
            <person name="Sun H."/>
            <person name="Tunlid A."/>
            <person name="Henrissat B."/>
            <person name="Grigoriev I.V."/>
            <person name="Hibbett D.S."/>
            <person name="Martin F."/>
            <person name="Nordberg H.P."/>
            <person name="Cantor M.N."/>
            <person name="Hua S.X."/>
        </authorList>
    </citation>
    <scope>NUCLEOTIDE SEQUENCE [LARGE SCALE GENOMIC DNA]</scope>
    <source>
        <strain evidence="1 2">Foug A</strain>
    </source>
</reference>
<gene>
    <name evidence="1" type="ORF">SCLCIDRAFT_118016</name>
</gene>
<dbReference type="HOGENOM" id="CLU_006344_12_4_1"/>
<dbReference type="Proteomes" id="UP000053989">
    <property type="component" value="Unassembled WGS sequence"/>
</dbReference>
<dbReference type="EMBL" id="KN822037">
    <property type="protein sequence ID" value="KIM63099.1"/>
    <property type="molecule type" value="Genomic_DNA"/>
</dbReference>
<organism evidence="1 2">
    <name type="scientific">Scleroderma citrinum Foug A</name>
    <dbReference type="NCBI Taxonomy" id="1036808"/>
    <lineage>
        <taxon>Eukaryota</taxon>
        <taxon>Fungi</taxon>
        <taxon>Dikarya</taxon>
        <taxon>Basidiomycota</taxon>
        <taxon>Agaricomycotina</taxon>
        <taxon>Agaricomycetes</taxon>
        <taxon>Agaricomycetidae</taxon>
        <taxon>Boletales</taxon>
        <taxon>Sclerodermatineae</taxon>
        <taxon>Sclerodermataceae</taxon>
        <taxon>Scleroderma</taxon>
    </lineage>
</organism>
<sequence>AVHEILDFTYYAQYQSHTESMLKKMDIALCSFHQHKSIFINLGMRNDFNIPKIHSMLHYLTSICLFGSTDGFNTELPERLHIDLAKKAYQSSNKWDYTYQMTTWLHRQDVIYLKESFFTWCRDNHHPDNTVACDFDHCSLDGLSNSSDNSDCKVPVIDSRNSY</sequence>
<dbReference type="STRING" id="1036808.A0A0C3E3S3"/>
<accession>A0A0C3E3S3</accession>
<dbReference type="AlphaFoldDB" id="A0A0C3E3S3"/>